<protein>
    <recommendedName>
        <fullName evidence="1">DNA mimic protein DMP19 C-terminal domain-containing protein</fullName>
    </recommendedName>
</protein>
<gene>
    <name evidence="2" type="ORF">GCM10010842_37230</name>
</gene>
<accession>A0ABQ2JII3</accession>
<dbReference type="RefSeq" id="WP_189059370.1">
    <property type="nucleotide sequence ID" value="NZ_BMOR01000033.1"/>
</dbReference>
<proteinExistence type="predicted"/>
<comment type="caution">
    <text evidence="2">The sequence shown here is derived from an EMBL/GenBank/DDBJ whole genome shotgun (WGS) entry which is preliminary data.</text>
</comment>
<dbReference type="EMBL" id="BMOR01000033">
    <property type="protein sequence ID" value="GGN46569.1"/>
    <property type="molecule type" value="Genomic_DNA"/>
</dbReference>
<sequence>MTDPTPEPSPIRDLSGPPLARLARQALRTWAAGEPQRGLLARLPDPERLAVMAWWMDGQVKNGSFVQWHVNGLSTHAPELAAYDAGKGPHADQVAELLRAVHAQLQAPAGPDVAALHALSRQYFDVSDLAVDELSAALAR</sequence>
<dbReference type="Proteomes" id="UP000645517">
    <property type="component" value="Unassembled WGS sequence"/>
</dbReference>
<evidence type="ECO:0000313" key="3">
    <source>
        <dbReference type="Proteomes" id="UP000645517"/>
    </source>
</evidence>
<feature type="domain" description="DNA mimic protein DMP19 C-terminal" evidence="1">
    <location>
        <begin position="42"/>
        <end position="127"/>
    </location>
</feature>
<dbReference type="Pfam" id="PF14300">
    <property type="entry name" value="DMP19"/>
    <property type="match status" value="1"/>
</dbReference>
<dbReference type="InterPro" id="IPR025402">
    <property type="entry name" value="DMP19_C"/>
</dbReference>
<keyword evidence="3" id="KW-1185">Reference proteome</keyword>
<evidence type="ECO:0000313" key="2">
    <source>
        <dbReference type="EMBL" id="GGN46569.1"/>
    </source>
</evidence>
<organism evidence="2 3">
    <name type="scientific">Deinococcus daejeonensis</name>
    <dbReference type="NCBI Taxonomy" id="1007098"/>
    <lineage>
        <taxon>Bacteria</taxon>
        <taxon>Thermotogati</taxon>
        <taxon>Deinococcota</taxon>
        <taxon>Deinococci</taxon>
        <taxon>Deinococcales</taxon>
        <taxon>Deinococcaceae</taxon>
        <taxon>Deinococcus</taxon>
    </lineage>
</organism>
<reference evidence="3" key="1">
    <citation type="journal article" date="2019" name="Int. J. Syst. Evol. Microbiol.">
        <title>The Global Catalogue of Microorganisms (GCM) 10K type strain sequencing project: providing services to taxonomists for standard genome sequencing and annotation.</title>
        <authorList>
            <consortium name="The Broad Institute Genomics Platform"/>
            <consortium name="The Broad Institute Genome Sequencing Center for Infectious Disease"/>
            <person name="Wu L."/>
            <person name="Ma J."/>
        </authorList>
    </citation>
    <scope>NUCLEOTIDE SEQUENCE [LARGE SCALE GENOMIC DNA]</scope>
    <source>
        <strain evidence="3">JCM 16918</strain>
    </source>
</reference>
<evidence type="ECO:0000259" key="1">
    <source>
        <dbReference type="Pfam" id="PF14300"/>
    </source>
</evidence>
<dbReference type="Gene3D" id="1.20.1420.60">
    <property type="match status" value="1"/>
</dbReference>
<name>A0ABQ2JII3_9DEIO</name>